<proteinExistence type="predicted"/>
<dbReference type="EMBL" id="JAXIOK010000007">
    <property type="protein sequence ID" value="KAK4766174.1"/>
    <property type="molecule type" value="Genomic_DNA"/>
</dbReference>
<dbReference type="AlphaFoldDB" id="A0AAN7QFP9"/>
<accession>A0AAN7QFP9</accession>
<evidence type="ECO:0000313" key="2">
    <source>
        <dbReference type="Proteomes" id="UP001345219"/>
    </source>
</evidence>
<keyword evidence="2" id="KW-1185">Reference proteome</keyword>
<protein>
    <submittedName>
        <fullName evidence="1">Uncharacterized protein</fullName>
    </submittedName>
</protein>
<name>A0AAN7QFP9_9MYRT</name>
<gene>
    <name evidence="1" type="ORF">SAY87_007816</name>
</gene>
<reference evidence="1 2" key="1">
    <citation type="journal article" date="2023" name="Hortic Res">
        <title>Pangenome of water caltrop reveals structural variations and asymmetric subgenome divergence after allopolyploidization.</title>
        <authorList>
            <person name="Zhang X."/>
            <person name="Chen Y."/>
            <person name="Wang L."/>
            <person name="Yuan Y."/>
            <person name="Fang M."/>
            <person name="Shi L."/>
            <person name="Lu R."/>
            <person name="Comes H.P."/>
            <person name="Ma Y."/>
            <person name="Chen Y."/>
            <person name="Huang G."/>
            <person name="Zhou Y."/>
            <person name="Zheng Z."/>
            <person name="Qiu Y."/>
        </authorList>
    </citation>
    <scope>NUCLEOTIDE SEQUENCE [LARGE SCALE GENOMIC DNA]</scope>
    <source>
        <tissue evidence="1">Roots</tissue>
    </source>
</reference>
<organism evidence="1 2">
    <name type="scientific">Trapa incisa</name>
    <dbReference type="NCBI Taxonomy" id="236973"/>
    <lineage>
        <taxon>Eukaryota</taxon>
        <taxon>Viridiplantae</taxon>
        <taxon>Streptophyta</taxon>
        <taxon>Embryophyta</taxon>
        <taxon>Tracheophyta</taxon>
        <taxon>Spermatophyta</taxon>
        <taxon>Magnoliopsida</taxon>
        <taxon>eudicotyledons</taxon>
        <taxon>Gunneridae</taxon>
        <taxon>Pentapetalae</taxon>
        <taxon>rosids</taxon>
        <taxon>malvids</taxon>
        <taxon>Myrtales</taxon>
        <taxon>Lythraceae</taxon>
        <taxon>Trapa</taxon>
    </lineage>
</organism>
<sequence length="132" mass="14844">MGHPCHLRSLYFYSEDRYAQFRSQVFLQLDASMLQVKNTAKSIRGPYMSKAHNPSGFHVAETAPPSLLRVERRPSFGRTRLETIQEEAEGHGQIAKASKPALPFGFYKADFPAKASQPFNGCSVKTCSMFKK</sequence>
<evidence type="ECO:0000313" key="1">
    <source>
        <dbReference type="EMBL" id="KAK4766174.1"/>
    </source>
</evidence>
<dbReference type="Proteomes" id="UP001345219">
    <property type="component" value="Chromosome 7"/>
</dbReference>
<comment type="caution">
    <text evidence="1">The sequence shown here is derived from an EMBL/GenBank/DDBJ whole genome shotgun (WGS) entry which is preliminary data.</text>
</comment>